<dbReference type="AlphaFoldDB" id="A0A8J2SFK5"/>
<dbReference type="EMBL" id="CAKKNE010000002">
    <property type="protein sequence ID" value="CAH0369786.1"/>
    <property type="molecule type" value="Genomic_DNA"/>
</dbReference>
<keyword evidence="1" id="KW-0732">Signal</keyword>
<feature type="chain" id="PRO_5035310070" description="Sulfotransferase domain-containing protein" evidence="1">
    <location>
        <begin position="22"/>
        <end position="321"/>
    </location>
</feature>
<evidence type="ECO:0000256" key="1">
    <source>
        <dbReference type="SAM" id="SignalP"/>
    </source>
</evidence>
<dbReference type="Gene3D" id="3.40.50.300">
    <property type="entry name" value="P-loop containing nucleotide triphosphate hydrolases"/>
    <property type="match status" value="1"/>
</dbReference>
<evidence type="ECO:0008006" key="4">
    <source>
        <dbReference type="Google" id="ProtNLM"/>
    </source>
</evidence>
<feature type="signal peptide" evidence="1">
    <location>
        <begin position="1"/>
        <end position="21"/>
    </location>
</feature>
<gene>
    <name evidence="2" type="ORF">PECAL_2P29240</name>
</gene>
<proteinExistence type="predicted"/>
<protein>
    <recommendedName>
        <fullName evidence="4">Sulfotransferase domain-containing protein</fullName>
    </recommendedName>
</protein>
<evidence type="ECO:0000313" key="3">
    <source>
        <dbReference type="Proteomes" id="UP000789595"/>
    </source>
</evidence>
<organism evidence="2 3">
    <name type="scientific">Pelagomonas calceolata</name>
    <dbReference type="NCBI Taxonomy" id="35677"/>
    <lineage>
        <taxon>Eukaryota</taxon>
        <taxon>Sar</taxon>
        <taxon>Stramenopiles</taxon>
        <taxon>Ochrophyta</taxon>
        <taxon>Pelagophyceae</taxon>
        <taxon>Pelagomonadales</taxon>
        <taxon>Pelagomonadaceae</taxon>
        <taxon>Pelagomonas</taxon>
    </lineage>
</organism>
<name>A0A8J2SFK5_9STRA</name>
<comment type="caution">
    <text evidence="2">The sequence shown here is derived from an EMBL/GenBank/DDBJ whole genome shotgun (WGS) entry which is preliminary data.</text>
</comment>
<dbReference type="Proteomes" id="UP000789595">
    <property type="component" value="Unassembled WGS sequence"/>
</dbReference>
<evidence type="ECO:0000313" key="2">
    <source>
        <dbReference type="EMBL" id="CAH0369786.1"/>
    </source>
</evidence>
<accession>A0A8J2SFK5</accession>
<sequence length="321" mass="34436">MQGSASSRQALIAFAVGVCLSERPAAGAARGDAPPIFLKLHKVGSTTAAGFFECAQRRGVFPERCGRADARLKGAFPPWRHGTARAYALHGSAPFRAANCSKLFVMLRDPADRTLSLISYFFRPPFVRNPTLLAKARALLQDPAASTPAAFAELLDAYDARFTDQTKGTGLREYEDVLGTGPPEDALAPFVVGLTEAMNVSLALFAAALGWPPEAACLLPTARARETPRGRAIPSWLRRAVEARAPRDAALYAAAVTRHERQVAEYGAAAPDPAALRTCSAARAAVLRESPDLAQALARRHFKDSVASRYCQLAAQRRLPT</sequence>
<keyword evidence="3" id="KW-1185">Reference proteome</keyword>
<reference evidence="2" key="1">
    <citation type="submission" date="2021-11" db="EMBL/GenBank/DDBJ databases">
        <authorList>
            <consortium name="Genoscope - CEA"/>
            <person name="William W."/>
        </authorList>
    </citation>
    <scope>NUCLEOTIDE SEQUENCE</scope>
</reference>
<dbReference type="InterPro" id="IPR027417">
    <property type="entry name" value="P-loop_NTPase"/>
</dbReference>